<feature type="coiled-coil region" evidence="2">
    <location>
        <begin position="210"/>
        <end position="237"/>
    </location>
</feature>
<dbReference type="Pfam" id="PF03763">
    <property type="entry name" value="Remorin_C"/>
    <property type="match status" value="1"/>
</dbReference>
<name>A0ABD3DTW1_9LAMI</name>
<accession>A0ABD3DTW1</accession>
<organism evidence="5 6">
    <name type="scientific">Castilleja foliolosa</name>
    <dbReference type="NCBI Taxonomy" id="1961234"/>
    <lineage>
        <taxon>Eukaryota</taxon>
        <taxon>Viridiplantae</taxon>
        <taxon>Streptophyta</taxon>
        <taxon>Embryophyta</taxon>
        <taxon>Tracheophyta</taxon>
        <taxon>Spermatophyta</taxon>
        <taxon>Magnoliopsida</taxon>
        <taxon>eudicotyledons</taxon>
        <taxon>Gunneridae</taxon>
        <taxon>Pentapetalae</taxon>
        <taxon>asterids</taxon>
        <taxon>lamiids</taxon>
        <taxon>Lamiales</taxon>
        <taxon>Orobanchaceae</taxon>
        <taxon>Pedicularideae</taxon>
        <taxon>Castillejinae</taxon>
        <taxon>Castilleja</taxon>
    </lineage>
</organism>
<feature type="compositionally biased region" description="Low complexity" evidence="3">
    <location>
        <begin position="129"/>
        <end position="138"/>
    </location>
</feature>
<dbReference type="Proteomes" id="UP001632038">
    <property type="component" value="Unassembled WGS sequence"/>
</dbReference>
<feature type="compositionally biased region" description="Basic and acidic residues" evidence="3">
    <location>
        <begin position="47"/>
        <end position="74"/>
    </location>
</feature>
<keyword evidence="6" id="KW-1185">Reference proteome</keyword>
<dbReference type="PANTHER" id="PTHR31471">
    <property type="entry name" value="OS02G0116800 PROTEIN"/>
    <property type="match status" value="1"/>
</dbReference>
<evidence type="ECO:0000313" key="5">
    <source>
        <dbReference type="EMBL" id="KAL3644449.1"/>
    </source>
</evidence>
<sequence length="300" mass="33581">MKSLEDNGSSNNGEKTNRPSHQHRTALGKPTPSKWDDAQKWLVNLSRGEKNPGPRNSNADDLRLIAQASKKDYSSDDEEKNDDVETKNVVNNSSYTVVRPICLRDMGTEMTPIGSVEPSRSATPVRVTSPASSGSSSPVRCPTGFTTGREVETKCDKPVVGVIGVDNDKGGVEHSGKINPSEIRAAAWEAAERAKYTARFKREEVTIQAWENHQKRKAEMENRKVEVKAERMKSRAQERYSSKLAATRRIADEKRANAESKLQEKAMKTSERADYIRRNGHIPFCFSFKLKLKLPSLCCW</sequence>
<evidence type="ECO:0000259" key="4">
    <source>
        <dbReference type="Pfam" id="PF03763"/>
    </source>
</evidence>
<evidence type="ECO:0000256" key="3">
    <source>
        <dbReference type="SAM" id="MobiDB-lite"/>
    </source>
</evidence>
<dbReference type="EMBL" id="JAVIJP010000013">
    <property type="protein sequence ID" value="KAL3644449.1"/>
    <property type="molecule type" value="Genomic_DNA"/>
</dbReference>
<comment type="caution">
    <text evidence="5">The sequence shown here is derived from an EMBL/GenBank/DDBJ whole genome shotgun (WGS) entry which is preliminary data.</text>
</comment>
<evidence type="ECO:0000313" key="6">
    <source>
        <dbReference type="Proteomes" id="UP001632038"/>
    </source>
</evidence>
<dbReference type="InterPro" id="IPR005516">
    <property type="entry name" value="Remorin_C"/>
</dbReference>
<evidence type="ECO:0000256" key="2">
    <source>
        <dbReference type="SAM" id="Coils"/>
    </source>
</evidence>
<dbReference type="PANTHER" id="PTHR31471:SF52">
    <property type="entry name" value="F12A21.28"/>
    <property type="match status" value="1"/>
</dbReference>
<feature type="domain" description="Remorin C-terminal" evidence="4">
    <location>
        <begin position="182"/>
        <end position="283"/>
    </location>
</feature>
<reference evidence="6" key="1">
    <citation type="journal article" date="2024" name="IScience">
        <title>Strigolactones Initiate the Formation of Haustorium-like Structures in Castilleja.</title>
        <authorList>
            <person name="Buerger M."/>
            <person name="Peterson D."/>
            <person name="Chory J."/>
        </authorList>
    </citation>
    <scope>NUCLEOTIDE SEQUENCE [LARGE SCALE GENOMIC DNA]</scope>
</reference>
<keyword evidence="2" id="KW-0175">Coiled coil</keyword>
<comment type="similarity">
    <text evidence="1">Belongs to the remorin family.</text>
</comment>
<feature type="region of interest" description="Disordered" evidence="3">
    <location>
        <begin position="110"/>
        <end position="145"/>
    </location>
</feature>
<dbReference type="AlphaFoldDB" id="A0ABD3DTW1"/>
<evidence type="ECO:0000256" key="1">
    <source>
        <dbReference type="ARBA" id="ARBA00005711"/>
    </source>
</evidence>
<proteinExistence type="inferred from homology"/>
<protein>
    <recommendedName>
        <fullName evidence="4">Remorin C-terminal domain-containing protein</fullName>
    </recommendedName>
</protein>
<gene>
    <name evidence="5" type="ORF">CASFOL_009629</name>
</gene>
<feature type="region of interest" description="Disordered" evidence="3">
    <location>
        <begin position="1"/>
        <end position="88"/>
    </location>
</feature>
<feature type="compositionally biased region" description="Polar residues" evidence="3">
    <location>
        <begin position="1"/>
        <end position="14"/>
    </location>
</feature>